<dbReference type="SMART" id="SM00387">
    <property type="entry name" value="HATPase_c"/>
    <property type="match status" value="1"/>
</dbReference>
<keyword evidence="5 8" id="KW-0418">Kinase</keyword>
<dbReference type="PANTHER" id="PTHR45453">
    <property type="entry name" value="PHOSPHATE REGULON SENSOR PROTEIN PHOR"/>
    <property type="match status" value="1"/>
</dbReference>
<evidence type="ECO:0000256" key="3">
    <source>
        <dbReference type="ARBA" id="ARBA00022553"/>
    </source>
</evidence>
<reference evidence="8 9" key="1">
    <citation type="submission" date="2023-09" db="EMBL/GenBank/DDBJ databases">
        <authorList>
            <person name="Rey-Velasco X."/>
        </authorList>
    </citation>
    <scope>NUCLEOTIDE SEQUENCE [LARGE SCALE GENOMIC DNA]</scope>
    <source>
        <strain evidence="8 9">F117</strain>
    </source>
</reference>
<dbReference type="InterPro" id="IPR036890">
    <property type="entry name" value="HATPase_C_sf"/>
</dbReference>
<proteinExistence type="predicted"/>
<dbReference type="InterPro" id="IPR050351">
    <property type="entry name" value="BphY/WalK/GraS-like"/>
</dbReference>
<dbReference type="InterPro" id="IPR003594">
    <property type="entry name" value="HATPase_dom"/>
</dbReference>
<dbReference type="SUPFAM" id="SSF47384">
    <property type="entry name" value="Homodimeric domain of signal transducing histidine kinase"/>
    <property type="match status" value="1"/>
</dbReference>
<gene>
    <name evidence="8" type="ORF">RM539_03180</name>
</gene>
<dbReference type="RefSeq" id="WP_311501987.1">
    <property type="nucleotide sequence ID" value="NZ_JAVRHK010000002.1"/>
</dbReference>
<dbReference type="PRINTS" id="PR00344">
    <property type="entry name" value="BCTRLSENSOR"/>
</dbReference>
<evidence type="ECO:0000313" key="9">
    <source>
        <dbReference type="Proteomes" id="UP001262582"/>
    </source>
</evidence>
<sequence length="380" mass="43076">MKKAAGVIHKSQQEIMNSWEEAVNAEIEESPISSKLALRNQLPHVLEDVAKIMNRYDDFEQVKKNENYEEIINNSIAHGRHRASTPKYTVKRILQEYIIFHRTLTHFLQKHDAYTTEVGILLKYTLETAMLSSAASFTDSLQEMRNKLVGTLAHDVRNPMMAAYLATEMMNHEDGEEKLKKLQKLSLRSLKKSLDLMEGLLDAMSVKAGEGITLDFTETNLMQDVEWVYSEASEIYSNEIQLNTSSHEIHGVFDGTAVRRILENLVSNAVKHGRRNSPVTINVKDSTEKVRINVHNLGNPIPLDKQEGIFRFLNTSKQEKSGRLKSWGMGLTLIKTVAEAHGGNVELESNKAEGTTFTIILDKNKNRPGKIRSRLNFSEN</sequence>
<dbReference type="Pfam" id="PF02518">
    <property type="entry name" value="HATPase_c"/>
    <property type="match status" value="1"/>
</dbReference>
<dbReference type="InterPro" id="IPR036097">
    <property type="entry name" value="HisK_dim/P_sf"/>
</dbReference>
<dbReference type="Gene3D" id="1.10.287.130">
    <property type="match status" value="1"/>
</dbReference>
<organism evidence="8 9">
    <name type="scientific">Autumnicola musiva</name>
    <dbReference type="NCBI Taxonomy" id="3075589"/>
    <lineage>
        <taxon>Bacteria</taxon>
        <taxon>Pseudomonadati</taxon>
        <taxon>Bacteroidota</taxon>
        <taxon>Flavobacteriia</taxon>
        <taxon>Flavobacteriales</taxon>
        <taxon>Flavobacteriaceae</taxon>
        <taxon>Autumnicola</taxon>
    </lineage>
</organism>
<dbReference type="SUPFAM" id="SSF55874">
    <property type="entry name" value="ATPase domain of HSP90 chaperone/DNA topoisomerase II/histidine kinase"/>
    <property type="match status" value="1"/>
</dbReference>
<dbReference type="CDD" id="cd00082">
    <property type="entry name" value="HisKA"/>
    <property type="match status" value="1"/>
</dbReference>
<dbReference type="Pfam" id="PF00512">
    <property type="entry name" value="HisKA"/>
    <property type="match status" value="1"/>
</dbReference>
<evidence type="ECO:0000256" key="2">
    <source>
        <dbReference type="ARBA" id="ARBA00012438"/>
    </source>
</evidence>
<evidence type="ECO:0000256" key="6">
    <source>
        <dbReference type="ARBA" id="ARBA00023012"/>
    </source>
</evidence>
<dbReference type="GO" id="GO:0016301">
    <property type="term" value="F:kinase activity"/>
    <property type="evidence" value="ECO:0007669"/>
    <property type="project" value="UniProtKB-KW"/>
</dbReference>
<dbReference type="InterPro" id="IPR005467">
    <property type="entry name" value="His_kinase_dom"/>
</dbReference>
<keyword evidence="6" id="KW-0902">Two-component regulatory system</keyword>
<dbReference type="InterPro" id="IPR004358">
    <property type="entry name" value="Sig_transdc_His_kin-like_C"/>
</dbReference>
<feature type="domain" description="Histidine kinase" evidence="7">
    <location>
        <begin position="151"/>
        <end position="365"/>
    </location>
</feature>
<dbReference type="SMART" id="SM00388">
    <property type="entry name" value="HisKA"/>
    <property type="match status" value="1"/>
</dbReference>
<protein>
    <recommendedName>
        <fullName evidence="2">histidine kinase</fullName>
        <ecNumber evidence="2">2.7.13.3</ecNumber>
    </recommendedName>
</protein>
<keyword evidence="3" id="KW-0597">Phosphoprotein</keyword>
<keyword evidence="4" id="KW-0808">Transferase</keyword>
<evidence type="ECO:0000256" key="1">
    <source>
        <dbReference type="ARBA" id="ARBA00000085"/>
    </source>
</evidence>
<dbReference type="Gene3D" id="3.30.565.10">
    <property type="entry name" value="Histidine kinase-like ATPase, C-terminal domain"/>
    <property type="match status" value="1"/>
</dbReference>
<dbReference type="Proteomes" id="UP001262582">
    <property type="component" value="Unassembled WGS sequence"/>
</dbReference>
<evidence type="ECO:0000256" key="5">
    <source>
        <dbReference type="ARBA" id="ARBA00022777"/>
    </source>
</evidence>
<name>A0ABU3D209_9FLAO</name>
<evidence type="ECO:0000313" key="8">
    <source>
        <dbReference type="EMBL" id="MDT0675584.1"/>
    </source>
</evidence>
<dbReference type="PROSITE" id="PS50109">
    <property type="entry name" value="HIS_KIN"/>
    <property type="match status" value="1"/>
</dbReference>
<dbReference type="EC" id="2.7.13.3" evidence="2"/>
<dbReference type="InterPro" id="IPR003661">
    <property type="entry name" value="HisK_dim/P_dom"/>
</dbReference>
<evidence type="ECO:0000259" key="7">
    <source>
        <dbReference type="PROSITE" id="PS50109"/>
    </source>
</evidence>
<dbReference type="PANTHER" id="PTHR45453:SF1">
    <property type="entry name" value="PHOSPHATE REGULON SENSOR PROTEIN PHOR"/>
    <property type="match status" value="1"/>
</dbReference>
<dbReference type="EMBL" id="JAVRHK010000002">
    <property type="protein sequence ID" value="MDT0675584.1"/>
    <property type="molecule type" value="Genomic_DNA"/>
</dbReference>
<accession>A0ABU3D209</accession>
<evidence type="ECO:0000256" key="4">
    <source>
        <dbReference type="ARBA" id="ARBA00022679"/>
    </source>
</evidence>
<comment type="caution">
    <text evidence="8">The sequence shown here is derived from an EMBL/GenBank/DDBJ whole genome shotgun (WGS) entry which is preliminary data.</text>
</comment>
<comment type="catalytic activity">
    <reaction evidence="1">
        <text>ATP + protein L-histidine = ADP + protein N-phospho-L-histidine.</text>
        <dbReference type="EC" id="2.7.13.3"/>
    </reaction>
</comment>
<keyword evidence="9" id="KW-1185">Reference proteome</keyword>